<sequence length="883" mass="93970">MPSLKTGGDVLITGATILTVTNGTIPHGSILVRNGKIAEIGESIEAPEGVTVIEADGMVAMPGIIDTHSHMAISGGVNEGSLSIVAEVRVKDVVTGDDVTIYQAAAGGVTAARLLHGSANTIGGQDAVIKLKYGQAARDLILRDGPQGIKFALGENVTRKRSDDPDRFPFTRPGVEAVLVRAFDEARQYQARRRAYADAIASGEDLPPFRRDLRLEALAEILDGKIKIHSHCYRADEILMLLRTAESYGIRVQSLQHVLEGYKVAAEIAAHGASNSTFSDWYAYKVEAYDAIPHNAALLTEAGANVCIKSDSGEEVRHLSMEAAKMVRYGGVSEQEALAMVTINPARELGLDYRLGSIEVGKDADIALFDAHPLDGFAQCQLTLIDGEVAFQRYSGEDGPLLRPRPGDHVTMPVASDDLRGRTVEVTPNPEGTYALVNGRIHTVSGPTIEGGTIIIQDGLIAELGGGETAVPEGATTVDLGGLDVWPGMIDGGSDLGLNEIGSISATQDARELAPYQPELRASVAINADSALIGANRLGGVLSGLVRPTGGTISGQGALIDLNGWIWSELVQADELALHVNVPPAPPSDLEQRLSQVPSQFAERFRARFSDRDKRLTELKDAFRKARSFAEVVRAAQERGERPPVDPRLEALAPYALGEKPVILSASGRGEILTAIELAEELGLKAIISGGADAWKVADRLKEAGIPVLVTGTHHNPGRDEPYDASYTNPARLHEAGVTFAISSNGDASEVRNLPFEAAMAAAFGLPVDEAVKAVTLYPAQILGVADSIGSIEPGKRANLVIAAGHLLQPTNEIKYLFIGGKPVPPESRQTELYERYRRRLAEIREGSSPLGLDREPPHVTRGSVDAANSPEPNEASADASER</sequence>
<feature type="domain" description="Amidohydrolase-related" evidence="2">
    <location>
        <begin position="665"/>
        <end position="824"/>
    </location>
</feature>
<dbReference type="InterPro" id="IPR032466">
    <property type="entry name" value="Metal_Hydrolase"/>
</dbReference>
<gene>
    <name evidence="3" type="ORF">TsocGM_07420</name>
</gene>
<feature type="domain" description="Amidohydrolase-related" evidence="2">
    <location>
        <begin position="60"/>
        <end position="375"/>
    </location>
</feature>
<dbReference type="Gene3D" id="3.20.20.140">
    <property type="entry name" value="Metal-dependent hydrolases"/>
    <property type="match status" value="2"/>
</dbReference>
<dbReference type="GO" id="GO:0016810">
    <property type="term" value="F:hydrolase activity, acting on carbon-nitrogen (but not peptide) bonds"/>
    <property type="evidence" value="ECO:0007669"/>
    <property type="project" value="InterPro"/>
</dbReference>
<accession>A0A432MLV8</accession>
<dbReference type="PANTHER" id="PTHR43135">
    <property type="entry name" value="ALPHA-D-RIBOSE 1-METHYLPHOSPHONATE 5-TRIPHOSPHATE DIPHOSPHATASE"/>
    <property type="match status" value="1"/>
</dbReference>
<dbReference type="InterPro" id="IPR006680">
    <property type="entry name" value="Amidohydro-rel"/>
</dbReference>
<dbReference type="InterPro" id="IPR011059">
    <property type="entry name" value="Metal-dep_hydrolase_composite"/>
</dbReference>
<dbReference type="Gene3D" id="2.30.40.10">
    <property type="entry name" value="Urease, subunit C, domain 1"/>
    <property type="match status" value="1"/>
</dbReference>
<evidence type="ECO:0000313" key="4">
    <source>
        <dbReference type="Proteomes" id="UP000280296"/>
    </source>
</evidence>
<evidence type="ECO:0000259" key="2">
    <source>
        <dbReference type="Pfam" id="PF01979"/>
    </source>
</evidence>
<protein>
    <recommendedName>
        <fullName evidence="2">Amidohydrolase-related domain-containing protein</fullName>
    </recommendedName>
</protein>
<reference evidence="3 4" key="1">
    <citation type="submission" date="2018-12" db="EMBL/GenBank/DDBJ databases">
        <authorList>
            <person name="Toschakov S.V."/>
        </authorList>
    </citation>
    <scope>NUCLEOTIDE SEQUENCE [LARGE SCALE GENOMIC DNA]</scope>
    <source>
        <strain evidence="3 4">GM2012</strain>
    </source>
</reference>
<dbReference type="SUPFAM" id="SSF51338">
    <property type="entry name" value="Composite domain of metallo-dependent hydrolases"/>
    <property type="match status" value="2"/>
</dbReference>
<evidence type="ECO:0000256" key="1">
    <source>
        <dbReference type="SAM" id="MobiDB-lite"/>
    </source>
</evidence>
<name>A0A432MLV8_9BACT</name>
<dbReference type="Proteomes" id="UP000280296">
    <property type="component" value="Unassembled WGS sequence"/>
</dbReference>
<keyword evidence="4" id="KW-1185">Reference proteome</keyword>
<dbReference type="Pfam" id="PF01979">
    <property type="entry name" value="Amidohydro_1"/>
    <property type="match status" value="2"/>
</dbReference>
<dbReference type="OrthoDB" id="9802793at2"/>
<dbReference type="AlphaFoldDB" id="A0A432MLV8"/>
<organism evidence="3 4">
    <name type="scientific">Tautonia sociabilis</name>
    <dbReference type="NCBI Taxonomy" id="2080755"/>
    <lineage>
        <taxon>Bacteria</taxon>
        <taxon>Pseudomonadati</taxon>
        <taxon>Planctomycetota</taxon>
        <taxon>Planctomycetia</taxon>
        <taxon>Isosphaerales</taxon>
        <taxon>Isosphaeraceae</taxon>
        <taxon>Tautonia</taxon>
    </lineage>
</organism>
<dbReference type="PANTHER" id="PTHR43135:SF3">
    <property type="entry name" value="ALPHA-D-RIBOSE 1-METHYLPHOSPHONATE 5-TRIPHOSPHATE DIPHOSPHATASE"/>
    <property type="match status" value="1"/>
</dbReference>
<dbReference type="EMBL" id="RYZH01000011">
    <property type="protein sequence ID" value="RUL88414.1"/>
    <property type="molecule type" value="Genomic_DNA"/>
</dbReference>
<proteinExistence type="predicted"/>
<reference evidence="3 4" key="2">
    <citation type="submission" date="2019-01" db="EMBL/GenBank/DDBJ databases">
        <title>Tautonia sociabilis, a novel thermotolerant planctomycete of Isosphaeraceae family, isolated from a 4000 m deep subterranean habitat.</title>
        <authorList>
            <person name="Kovaleva O.L."/>
            <person name="Elcheninov A.G."/>
            <person name="Van Heerden E."/>
            <person name="Toshchakov S.V."/>
            <person name="Novikov A."/>
            <person name="Bonch-Osmolovskaya E.A."/>
            <person name="Kublanov I.V."/>
        </authorList>
    </citation>
    <scope>NUCLEOTIDE SEQUENCE [LARGE SCALE GENOMIC DNA]</scope>
    <source>
        <strain evidence="3 4">GM2012</strain>
    </source>
</reference>
<dbReference type="SUPFAM" id="SSF51556">
    <property type="entry name" value="Metallo-dependent hydrolases"/>
    <property type="match status" value="2"/>
</dbReference>
<dbReference type="InterPro" id="IPR051781">
    <property type="entry name" value="Metallo-dep_Hydrolase"/>
</dbReference>
<evidence type="ECO:0000313" key="3">
    <source>
        <dbReference type="EMBL" id="RUL88414.1"/>
    </source>
</evidence>
<comment type="caution">
    <text evidence="3">The sequence shown here is derived from an EMBL/GenBank/DDBJ whole genome shotgun (WGS) entry which is preliminary data.</text>
</comment>
<feature type="region of interest" description="Disordered" evidence="1">
    <location>
        <begin position="845"/>
        <end position="883"/>
    </location>
</feature>